<dbReference type="InterPro" id="IPR020617">
    <property type="entry name" value="Thiolase_C"/>
</dbReference>
<evidence type="ECO:0000256" key="2">
    <source>
        <dbReference type="ARBA" id="ARBA00022679"/>
    </source>
</evidence>
<dbReference type="NCBIfam" id="TIGR01930">
    <property type="entry name" value="AcCoA-C-Actrans"/>
    <property type="match status" value="1"/>
</dbReference>
<keyword evidence="2 5" id="KW-0808">Transferase</keyword>
<reference evidence="8 9" key="1">
    <citation type="submission" date="2019-09" db="EMBL/GenBank/DDBJ databases">
        <authorList>
            <person name="Mazhar S."/>
            <person name="Altermann E."/>
            <person name="Hill C."/>
            <person name="Mcauliffe O."/>
        </authorList>
    </citation>
    <scope>NUCLEOTIDE SEQUENCE [LARGE SCALE GENOMIC DNA]</scope>
    <source>
        <strain evidence="8 9">ATCC 51831</strain>
    </source>
</reference>
<dbReference type="PANTHER" id="PTHR43853">
    <property type="entry name" value="3-KETOACYL-COA THIOLASE, PEROXISOMAL"/>
    <property type="match status" value="1"/>
</dbReference>
<protein>
    <recommendedName>
        <fullName evidence="4">Putative acetyl-CoA C-acetyltransferase VraB</fullName>
    </recommendedName>
</protein>
<evidence type="ECO:0000256" key="3">
    <source>
        <dbReference type="ARBA" id="ARBA00023315"/>
    </source>
</evidence>
<dbReference type="Proteomes" id="UP000295735">
    <property type="component" value="Unassembled WGS sequence"/>
</dbReference>
<feature type="domain" description="Thiolase N-terminal" evidence="6">
    <location>
        <begin position="5"/>
        <end position="250"/>
    </location>
</feature>
<accession>A0ABQ6R913</accession>
<dbReference type="InterPro" id="IPR020613">
    <property type="entry name" value="Thiolase_CS"/>
</dbReference>
<sequence>MNIAYIVDCKRIPTGLLGGRYQNMEPEQLLKPLFDYFIASYPELTAQTDDVIIGNTVGPGGNIARLSLLYAGLPAHIPGVTVDRQCGSGLEAVNQACRLVQSGAGDIYFAGGVESVSRAPWKMMKPKTLYGSEPLSFYTKARFAPSDIGDPTMIEAAENVAQTYNVSREAQDHYAFLSYQRAALNSRLMVEESIPVKVNGEWQTHDEGLRSDIAQVKLARYKPLLPGGTVTIGNACRLNDGAALALVVSEKVVNAFGLQPKLKFIDSAAAGVSPNVAGIGPVASTEKLLGRLQLTINDINYVEFNEAFASQVVASCSKLGIKDNKLNVSGGALAFGHPYAASGAMLVARSCQRHGRILAAIGIGGGQGISTLFESVG</sequence>
<evidence type="ECO:0000259" key="7">
    <source>
        <dbReference type="Pfam" id="PF02803"/>
    </source>
</evidence>
<name>A0ABQ6R913_9STAP</name>
<dbReference type="PIRSF" id="PIRSF000429">
    <property type="entry name" value="Ac-CoA_Ac_transf"/>
    <property type="match status" value="1"/>
</dbReference>
<dbReference type="Pfam" id="PF02803">
    <property type="entry name" value="Thiolase_C"/>
    <property type="match status" value="1"/>
</dbReference>
<dbReference type="SUPFAM" id="SSF53901">
    <property type="entry name" value="Thiolase-like"/>
    <property type="match status" value="2"/>
</dbReference>
<feature type="domain" description="Thiolase C-terminal" evidence="7">
    <location>
        <begin position="260"/>
        <end position="374"/>
    </location>
</feature>
<comment type="similarity">
    <text evidence="1 5">Belongs to the thiolase-like superfamily. Thiolase family.</text>
</comment>
<dbReference type="InterPro" id="IPR020616">
    <property type="entry name" value="Thiolase_N"/>
</dbReference>
<dbReference type="InterPro" id="IPR050215">
    <property type="entry name" value="Thiolase-like_sf_Thiolase"/>
</dbReference>
<evidence type="ECO:0000259" key="6">
    <source>
        <dbReference type="Pfam" id="PF00108"/>
    </source>
</evidence>
<dbReference type="InterPro" id="IPR002155">
    <property type="entry name" value="Thiolase"/>
</dbReference>
<keyword evidence="3 5" id="KW-0012">Acyltransferase</keyword>
<dbReference type="Pfam" id="PF00108">
    <property type="entry name" value="Thiolase_N"/>
    <property type="match status" value="1"/>
</dbReference>
<organism evidence="8 9">
    <name type="scientific">Macrococcus equipercicus</name>
    <dbReference type="NCBI Taxonomy" id="69967"/>
    <lineage>
        <taxon>Bacteria</taxon>
        <taxon>Bacillati</taxon>
        <taxon>Bacillota</taxon>
        <taxon>Bacilli</taxon>
        <taxon>Bacillales</taxon>
        <taxon>Staphylococcaceae</taxon>
        <taxon>Macrococcus</taxon>
    </lineage>
</organism>
<gene>
    <name evidence="8" type="ORF">ERX35_005985</name>
</gene>
<dbReference type="Gene3D" id="3.40.47.10">
    <property type="match status" value="1"/>
</dbReference>
<keyword evidence="9" id="KW-1185">Reference proteome</keyword>
<proteinExistence type="inferred from homology"/>
<dbReference type="PROSITE" id="PS00737">
    <property type="entry name" value="THIOLASE_2"/>
    <property type="match status" value="1"/>
</dbReference>
<dbReference type="RefSeq" id="WP_149459016.1">
    <property type="nucleotide sequence ID" value="NZ_SCWC02000003.1"/>
</dbReference>
<dbReference type="CDD" id="cd00751">
    <property type="entry name" value="thiolase"/>
    <property type="match status" value="1"/>
</dbReference>
<dbReference type="InterPro" id="IPR016039">
    <property type="entry name" value="Thiolase-like"/>
</dbReference>
<dbReference type="PANTHER" id="PTHR43853:SF3">
    <property type="entry name" value="ACETYL-COA C-ACETYLTRANSFERASE YHFS-RELATED"/>
    <property type="match status" value="1"/>
</dbReference>
<evidence type="ECO:0000256" key="1">
    <source>
        <dbReference type="ARBA" id="ARBA00010982"/>
    </source>
</evidence>
<comment type="caution">
    <text evidence="8">The sequence shown here is derived from an EMBL/GenBank/DDBJ whole genome shotgun (WGS) entry which is preliminary data.</text>
</comment>
<dbReference type="EMBL" id="SCWC02000003">
    <property type="protein sequence ID" value="KAA1039622.1"/>
    <property type="molecule type" value="Genomic_DNA"/>
</dbReference>
<evidence type="ECO:0000256" key="4">
    <source>
        <dbReference type="ARBA" id="ARBA00040726"/>
    </source>
</evidence>
<evidence type="ECO:0000313" key="9">
    <source>
        <dbReference type="Proteomes" id="UP000295735"/>
    </source>
</evidence>
<evidence type="ECO:0000256" key="5">
    <source>
        <dbReference type="RuleBase" id="RU003557"/>
    </source>
</evidence>
<evidence type="ECO:0000313" key="8">
    <source>
        <dbReference type="EMBL" id="KAA1039622.1"/>
    </source>
</evidence>